<sequence>MTYCGMQEVKQKRPFRYDRRLNVNAEARKIIEEVKISRCRREIIKWAREQKEINARVILHKQSELEKELTAKIPDIVKITALTEDLVEAYKAEELFWRQRSRILWLQGGDKNSAYFHAVTKGRKAINRLSTIENAEGVPVYEEEEIARVFAEFYKKLFT</sequence>
<gene>
    <name evidence="1" type="ORF">Bca52824_057842</name>
</gene>
<dbReference type="Proteomes" id="UP000886595">
    <property type="component" value="Unassembled WGS sequence"/>
</dbReference>
<proteinExistence type="predicted"/>
<accession>A0A8X7QS07</accession>
<name>A0A8X7QS07_BRACI</name>
<reference evidence="1 2" key="1">
    <citation type="submission" date="2020-02" db="EMBL/GenBank/DDBJ databases">
        <authorList>
            <person name="Ma Q."/>
            <person name="Huang Y."/>
            <person name="Song X."/>
            <person name="Pei D."/>
        </authorList>
    </citation>
    <scope>NUCLEOTIDE SEQUENCE [LARGE SCALE GENOMIC DNA]</scope>
    <source>
        <strain evidence="1">Sxm20200214</strain>
        <tissue evidence="1">Leaf</tissue>
    </source>
</reference>
<dbReference type="OrthoDB" id="1113141at2759"/>
<dbReference type="AlphaFoldDB" id="A0A8X7QS07"/>
<organism evidence="1 2">
    <name type="scientific">Brassica carinata</name>
    <name type="common">Ethiopian mustard</name>
    <name type="synonym">Abyssinian cabbage</name>
    <dbReference type="NCBI Taxonomy" id="52824"/>
    <lineage>
        <taxon>Eukaryota</taxon>
        <taxon>Viridiplantae</taxon>
        <taxon>Streptophyta</taxon>
        <taxon>Embryophyta</taxon>
        <taxon>Tracheophyta</taxon>
        <taxon>Spermatophyta</taxon>
        <taxon>Magnoliopsida</taxon>
        <taxon>eudicotyledons</taxon>
        <taxon>Gunneridae</taxon>
        <taxon>Pentapetalae</taxon>
        <taxon>rosids</taxon>
        <taxon>malvids</taxon>
        <taxon>Brassicales</taxon>
        <taxon>Brassicaceae</taxon>
        <taxon>Brassiceae</taxon>
        <taxon>Brassica</taxon>
    </lineage>
</organism>
<evidence type="ECO:0000313" key="2">
    <source>
        <dbReference type="Proteomes" id="UP000886595"/>
    </source>
</evidence>
<protein>
    <submittedName>
        <fullName evidence="1">Uncharacterized protein</fullName>
    </submittedName>
</protein>
<evidence type="ECO:0000313" key="1">
    <source>
        <dbReference type="EMBL" id="KAG2275287.1"/>
    </source>
</evidence>
<comment type="caution">
    <text evidence="1">The sequence shown here is derived from an EMBL/GenBank/DDBJ whole genome shotgun (WGS) entry which is preliminary data.</text>
</comment>
<keyword evidence="2" id="KW-1185">Reference proteome</keyword>
<dbReference type="EMBL" id="JAAMPC010000012">
    <property type="protein sequence ID" value="KAG2275287.1"/>
    <property type="molecule type" value="Genomic_DNA"/>
</dbReference>